<evidence type="ECO:0000256" key="1">
    <source>
        <dbReference type="ARBA" id="ARBA00009986"/>
    </source>
</evidence>
<keyword evidence="2 4" id="KW-0560">Oxidoreductase</keyword>
<dbReference type="PROSITE" id="PS00070">
    <property type="entry name" value="ALDEHYDE_DEHYDR_CYS"/>
    <property type="match status" value="1"/>
</dbReference>
<dbReference type="PANTHER" id="PTHR43353">
    <property type="entry name" value="SUCCINATE-SEMIALDEHYDE DEHYDROGENASE, MITOCHONDRIAL"/>
    <property type="match status" value="1"/>
</dbReference>
<dbReference type="RefSeq" id="WP_273641702.1">
    <property type="nucleotide sequence ID" value="NZ_JAQQXP010000002.1"/>
</dbReference>
<evidence type="ECO:0000256" key="4">
    <source>
        <dbReference type="RuleBase" id="RU003345"/>
    </source>
</evidence>
<proteinExistence type="inferred from homology"/>
<comment type="caution">
    <text evidence="6">The sequence shown here is derived from an EMBL/GenBank/DDBJ whole genome shotgun (WGS) entry which is preliminary data.</text>
</comment>
<evidence type="ECO:0000256" key="3">
    <source>
        <dbReference type="PROSITE-ProRule" id="PRU10007"/>
    </source>
</evidence>
<evidence type="ECO:0000256" key="2">
    <source>
        <dbReference type="ARBA" id="ARBA00023002"/>
    </source>
</evidence>
<dbReference type="Gene3D" id="3.40.605.10">
    <property type="entry name" value="Aldehyde Dehydrogenase, Chain A, domain 1"/>
    <property type="match status" value="1"/>
</dbReference>
<reference evidence="6 7" key="1">
    <citation type="submission" date="2022-10" db="EMBL/GenBank/DDBJ databases">
        <title>Alteromonas sp. chi3 Genome sequencing.</title>
        <authorList>
            <person name="Park S."/>
        </authorList>
    </citation>
    <scope>NUCLEOTIDE SEQUENCE [LARGE SCALE GENOMIC DNA]</scope>
    <source>
        <strain evidence="7">chi3</strain>
    </source>
</reference>
<dbReference type="SUPFAM" id="SSF53720">
    <property type="entry name" value="ALDH-like"/>
    <property type="match status" value="1"/>
</dbReference>
<protein>
    <submittedName>
        <fullName evidence="6">NAD-dependent succinate-semialdehyde dehydrogenase</fullName>
    </submittedName>
</protein>
<organism evidence="6 7">
    <name type="scientific">Alteromonas gilva</name>
    <dbReference type="NCBI Taxonomy" id="2987522"/>
    <lineage>
        <taxon>Bacteria</taxon>
        <taxon>Pseudomonadati</taxon>
        <taxon>Pseudomonadota</taxon>
        <taxon>Gammaproteobacteria</taxon>
        <taxon>Alteromonadales</taxon>
        <taxon>Alteromonadaceae</taxon>
        <taxon>Alteromonas/Salinimonas group</taxon>
        <taxon>Alteromonas</taxon>
    </lineage>
</organism>
<feature type="active site" evidence="3">
    <location>
        <position position="254"/>
    </location>
</feature>
<accession>A0ABT5L4E9</accession>
<evidence type="ECO:0000313" key="6">
    <source>
        <dbReference type="EMBL" id="MDC8831920.1"/>
    </source>
</evidence>
<keyword evidence="7" id="KW-1185">Reference proteome</keyword>
<dbReference type="InterPro" id="IPR016160">
    <property type="entry name" value="Ald_DH_CS_CYS"/>
</dbReference>
<dbReference type="PANTHER" id="PTHR43353:SF5">
    <property type="entry name" value="SUCCINATE-SEMIALDEHYDE DEHYDROGENASE, MITOCHONDRIAL"/>
    <property type="match status" value="1"/>
</dbReference>
<dbReference type="CDD" id="cd07103">
    <property type="entry name" value="ALDH_F5_SSADH_GabD"/>
    <property type="match status" value="1"/>
</dbReference>
<dbReference type="PROSITE" id="PS00687">
    <property type="entry name" value="ALDEHYDE_DEHYDR_GLU"/>
    <property type="match status" value="1"/>
</dbReference>
<dbReference type="InterPro" id="IPR016163">
    <property type="entry name" value="Ald_DH_C"/>
</dbReference>
<gene>
    <name evidence="6" type="ORF">OIK42_14270</name>
</gene>
<dbReference type="Pfam" id="PF00171">
    <property type="entry name" value="Aldedh"/>
    <property type="match status" value="1"/>
</dbReference>
<dbReference type="InterPro" id="IPR029510">
    <property type="entry name" value="Ald_DH_CS_GLU"/>
</dbReference>
<dbReference type="Proteomes" id="UP001218788">
    <property type="component" value="Unassembled WGS sequence"/>
</dbReference>
<name>A0ABT5L4E9_9ALTE</name>
<dbReference type="InterPro" id="IPR015590">
    <property type="entry name" value="Aldehyde_DH_dom"/>
</dbReference>
<dbReference type="InterPro" id="IPR050740">
    <property type="entry name" value="Aldehyde_DH_Superfamily"/>
</dbReference>
<evidence type="ECO:0000259" key="5">
    <source>
        <dbReference type="Pfam" id="PF00171"/>
    </source>
</evidence>
<comment type="similarity">
    <text evidence="1 4">Belongs to the aldehyde dehydrogenase family.</text>
</comment>
<feature type="domain" description="Aldehyde dehydrogenase" evidence="5">
    <location>
        <begin position="19"/>
        <end position="470"/>
    </location>
</feature>
<dbReference type="InterPro" id="IPR016162">
    <property type="entry name" value="Ald_DH_N"/>
</dbReference>
<dbReference type="EMBL" id="JAQQXP010000002">
    <property type="protein sequence ID" value="MDC8831920.1"/>
    <property type="molecule type" value="Genomic_DNA"/>
</dbReference>
<dbReference type="InterPro" id="IPR016161">
    <property type="entry name" value="Ald_DH/histidinol_DH"/>
</dbReference>
<evidence type="ECO:0000313" key="7">
    <source>
        <dbReference type="Proteomes" id="UP001218788"/>
    </source>
</evidence>
<dbReference type="Gene3D" id="3.40.309.10">
    <property type="entry name" value="Aldehyde Dehydrogenase, Chain A, domain 2"/>
    <property type="match status" value="1"/>
</dbReference>
<sequence>MKPALLALFEPASFIGGEWITSDTTFAVTNKASGELLASVADAPAAHMTQAVHVAKSAFAAWSALPAIERAKLLRKWYDLMLAHSDELAELLTLEQGKPLAEAKGEISYGAGYIEWFAEEARRLDGDILPANNASQRIYVSRQPVGVVGAITPWNFPNAMITRKAAAALAAGCTFVVKPASETPLSALALAFLAKQAGIPDGVINVVTGTNSRALGKVLTASSDVAKFSFTGSTRVGKLLAADCTGTMKRLSMELGGNAPFVVFEDADIDAAVNGAMLAKFRNAGQTCVCANRFIIHEQVKDAFVSKLTAKIAALKVGNGLLADTTIGPLITHTAAENVHKLVTTAIHQGAVLHTGGEWTTGNFYPPTLLTDVTPDMDIVSEEIFGPVVTVMTFSDDAEAAALANATEYGLASYFYSQNISRIHRFADALQFGMVGINEGAISNPAAPFGGVKESGYGREGSKYGLDDYSFIQYRCLGGI</sequence>